<proteinExistence type="predicted"/>
<keyword evidence="2" id="KW-1185">Reference proteome</keyword>
<dbReference type="RefSeq" id="WP_104936629.1">
    <property type="nucleotide sequence ID" value="NZ_CP021255.1"/>
</dbReference>
<sequence length="163" mass="17555">MLGMSLGQSASGRQVSARAWQALHDEPPAPLPPEVEQGAFFIAPQDSSLRFLESQLAHEAGFGLEAEGLRFVGLGAAEHGRVYRDVNGDLRFEAEAGFSGQASFLYQLADSAGRIITRRALVDVYDVNEAPVLADDAFTLAMGSFRERKCSGTDSYFTAAHIS</sequence>
<evidence type="ECO:0000313" key="1">
    <source>
        <dbReference type="EMBL" id="AVD71363.1"/>
    </source>
</evidence>
<gene>
    <name evidence="1" type="ORF">CAY53_07705</name>
</gene>
<organism evidence="1 2">
    <name type="scientific">Desulfobulbus oralis</name>
    <dbReference type="NCBI Taxonomy" id="1986146"/>
    <lineage>
        <taxon>Bacteria</taxon>
        <taxon>Pseudomonadati</taxon>
        <taxon>Thermodesulfobacteriota</taxon>
        <taxon>Desulfobulbia</taxon>
        <taxon>Desulfobulbales</taxon>
        <taxon>Desulfobulbaceae</taxon>
        <taxon>Desulfobulbus</taxon>
    </lineage>
</organism>
<dbReference type="KEGG" id="deo:CAY53_07705"/>
<evidence type="ECO:0000313" key="2">
    <source>
        <dbReference type="Proteomes" id="UP000239867"/>
    </source>
</evidence>
<accession>A0A2L1GNV5</accession>
<dbReference type="Proteomes" id="UP000239867">
    <property type="component" value="Chromosome"/>
</dbReference>
<reference evidence="1 2" key="1">
    <citation type="journal article" date="2018" name="MBio">
        <title>Insights into the evolution of host association through the isolation and characterization of a novel human periodontal pathobiont, Desulfobulbus oralis.</title>
        <authorList>
            <person name="Cross K.L."/>
            <person name="Chirania P."/>
            <person name="Xiong W."/>
            <person name="Beall C.J."/>
            <person name="Elkins J.G."/>
            <person name="Giannone R.J."/>
            <person name="Griffen A.L."/>
            <person name="Guss A.M."/>
            <person name="Hettich R.L."/>
            <person name="Joshi S.S."/>
            <person name="Mokrzan E.M."/>
            <person name="Martin R.K."/>
            <person name="Zhulin I.B."/>
            <person name="Leys E.J."/>
            <person name="Podar M."/>
        </authorList>
    </citation>
    <scope>NUCLEOTIDE SEQUENCE [LARGE SCALE GENOMIC DNA]</scope>
    <source>
        <strain evidence="1 2">ORNL</strain>
    </source>
</reference>
<dbReference type="EMBL" id="CP021255">
    <property type="protein sequence ID" value="AVD71363.1"/>
    <property type="molecule type" value="Genomic_DNA"/>
</dbReference>
<dbReference type="AlphaFoldDB" id="A0A2L1GNV5"/>
<name>A0A2L1GNV5_9BACT</name>
<protein>
    <submittedName>
        <fullName evidence="1">Uncharacterized protein</fullName>
    </submittedName>
</protein>